<dbReference type="RefSeq" id="WP_268778627.1">
    <property type="nucleotide sequence ID" value="NZ_JAPRAT010000002.1"/>
</dbReference>
<keyword evidence="5" id="KW-0460">Magnesium</keyword>
<comment type="subunit">
    <text evidence="8">Heterodimer of component I and II.</text>
</comment>
<accession>A0A9J6R971</accession>
<dbReference type="Gene3D" id="1.10.600.10">
    <property type="entry name" value="Farnesyl Diphosphate Synthase"/>
    <property type="match status" value="1"/>
</dbReference>
<keyword evidence="3 11" id="KW-0808">Transferase</keyword>
<comment type="function">
    <text evidence="7">Supplies heptaprenyl diphosphate, the precursor for the side chain of the isoprenoid quinone menaquinone-7 (MQ-7).</text>
</comment>
<evidence type="ECO:0000256" key="3">
    <source>
        <dbReference type="ARBA" id="ARBA00022679"/>
    </source>
</evidence>
<evidence type="ECO:0000256" key="9">
    <source>
        <dbReference type="ARBA" id="ARBA00066444"/>
    </source>
</evidence>
<organism evidence="12 13">
    <name type="scientific">Natronobacillus azotifigens</name>
    <dbReference type="NCBI Taxonomy" id="472978"/>
    <lineage>
        <taxon>Bacteria</taxon>
        <taxon>Bacillati</taxon>
        <taxon>Bacillota</taxon>
        <taxon>Bacilli</taxon>
        <taxon>Bacillales</taxon>
        <taxon>Bacillaceae</taxon>
        <taxon>Natronobacillus</taxon>
    </lineage>
</organism>
<comment type="catalytic activity">
    <reaction evidence="6">
        <text>4 isopentenyl diphosphate + (2E,6E)-farnesyl diphosphate = all-trans-heptaprenyl diphosphate + 4 diphosphate</text>
        <dbReference type="Rhea" id="RHEA:27794"/>
        <dbReference type="ChEBI" id="CHEBI:33019"/>
        <dbReference type="ChEBI" id="CHEBI:58206"/>
        <dbReference type="ChEBI" id="CHEBI:128769"/>
        <dbReference type="ChEBI" id="CHEBI:175763"/>
        <dbReference type="EC" id="2.5.1.30"/>
    </reaction>
</comment>
<dbReference type="InterPro" id="IPR033749">
    <property type="entry name" value="Polyprenyl_synt_CS"/>
</dbReference>
<proteinExistence type="inferred from homology"/>
<dbReference type="GO" id="GO:0000010">
    <property type="term" value="F:heptaprenyl diphosphate synthase activity"/>
    <property type="evidence" value="ECO:0007669"/>
    <property type="project" value="UniProtKB-EC"/>
</dbReference>
<dbReference type="AlphaFoldDB" id="A0A9J6R971"/>
<keyword evidence="13" id="KW-1185">Reference proteome</keyword>
<keyword evidence="4" id="KW-0479">Metal-binding</keyword>
<dbReference type="PANTHER" id="PTHR12001">
    <property type="entry name" value="GERANYLGERANYL PYROPHOSPHATE SYNTHASE"/>
    <property type="match status" value="1"/>
</dbReference>
<evidence type="ECO:0000313" key="13">
    <source>
        <dbReference type="Proteomes" id="UP001084197"/>
    </source>
</evidence>
<dbReference type="InterPro" id="IPR008949">
    <property type="entry name" value="Isoprenoid_synthase_dom_sf"/>
</dbReference>
<dbReference type="GO" id="GO:0046872">
    <property type="term" value="F:metal ion binding"/>
    <property type="evidence" value="ECO:0007669"/>
    <property type="project" value="UniProtKB-KW"/>
</dbReference>
<evidence type="ECO:0000256" key="2">
    <source>
        <dbReference type="ARBA" id="ARBA00006706"/>
    </source>
</evidence>
<comment type="cofactor">
    <cofactor evidence="1">
        <name>Mg(2+)</name>
        <dbReference type="ChEBI" id="CHEBI:18420"/>
    </cofactor>
</comment>
<dbReference type="FunFam" id="1.10.600.10:FF:000014">
    <property type="entry name" value="Heptaprenyl diphosphate synthase component II"/>
    <property type="match status" value="1"/>
</dbReference>
<dbReference type="EC" id="2.5.1.30" evidence="9"/>
<dbReference type="Proteomes" id="UP001084197">
    <property type="component" value="Unassembled WGS sequence"/>
</dbReference>
<comment type="caution">
    <text evidence="12">The sequence shown here is derived from an EMBL/GenBank/DDBJ whole genome shotgun (WGS) entry which is preliminary data.</text>
</comment>
<sequence length="323" mass="36484">MKLALTYSYLNADLKVIEQELQETLRAEHPVLAEASSQLLHAGGKRLRPVFVLLAAQFGDYDLEKVKTAAITLELIHMASLVHDDVIDESELRRGKPTVKANWDNRTAMYTGDYIFARALECLSTLNTPTAHQLLSKTMVELTLGEMKQIEDKYRLNQSFKDYLRRIRRKTALLIAASCQLGAIAVDAPEFVQRKLYLYGYYVGISYQIIDDILDFTASSKQLGKPAGSDLIQGQITLPTLIALQDQKVSHQLKKIFSVTKEPTSIEMEPIIELIKHSDAIERSYQISEAYLQKAFSTLKALPDVKAKQTFEQIAIYIGKRKT</sequence>
<comment type="similarity">
    <text evidence="2 11">Belongs to the FPP/GGPP synthase family.</text>
</comment>
<dbReference type="InterPro" id="IPR000092">
    <property type="entry name" value="Polyprenyl_synt"/>
</dbReference>
<dbReference type="SFLD" id="SFLDS00005">
    <property type="entry name" value="Isoprenoid_Synthase_Type_I"/>
    <property type="match status" value="1"/>
</dbReference>
<protein>
    <recommendedName>
        <fullName evidence="10">Heptaprenyl diphosphate synthase component 2</fullName>
        <ecNumber evidence="9">2.5.1.30</ecNumber>
    </recommendedName>
</protein>
<evidence type="ECO:0000256" key="5">
    <source>
        <dbReference type="ARBA" id="ARBA00022842"/>
    </source>
</evidence>
<reference evidence="12" key="1">
    <citation type="submission" date="2022-11" db="EMBL/GenBank/DDBJ databases">
        <title>WGS of Natronobacillus azotifigens 24KS-1, an anaerobic diazotrophic haloalkaliphile from soda-rich habitats.</title>
        <authorList>
            <person name="Sorokin D.Y."/>
            <person name="Merkel A.Y."/>
        </authorList>
    </citation>
    <scope>NUCLEOTIDE SEQUENCE</scope>
    <source>
        <strain evidence="12">24KS-1</strain>
    </source>
</reference>
<dbReference type="SUPFAM" id="SSF48576">
    <property type="entry name" value="Terpenoid synthases"/>
    <property type="match status" value="1"/>
</dbReference>
<name>A0A9J6R971_9BACI</name>
<evidence type="ECO:0000256" key="1">
    <source>
        <dbReference type="ARBA" id="ARBA00001946"/>
    </source>
</evidence>
<dbReference type="Pfam" id="PF00348">
    <property type="entry name" value="polyprenyl_synt"/>
    <property type="match status" value="1"/>
</dbReference>
<dbReference type="NCBIfam" id="TIGR02748">
    <property type="entry name" value="GerC3_HepT"/>
    <property type="match status" value="1"/>
</dbReference>
<evidence type="ECO:0000256" key="7">
    <source>
        <dbReference type="ARBA" id="ARBA00055604"/>
    </source>
</evidence>
<evidence type="ECO:0000256" key="4">
    <source>
        <dbReference type="ARBA" id="ARBA00022723"/>
    </source>
</evidence>
<dbReference type="InterPro" id="IPR014119">
    <property type="entry name" value="GerC3_HepT"/>
</dbReference>
<evidence type="ECO:0000256" key="11">
    <source>
        <dbReference type="RuleBase" id="RU004466"/>
    </source>
</evidence>
<dbReference type="GO" id="GO:0008299">
    <property type="term" value="P:isoprenoid biosynthetic process"/>
    <property type="evidence" value="ECO:0007669"/>
    <property type="project" value="InterPro"/>
</dbReference>
<gene>
    <name evidence="12" type="primary">hepT</name>
    <name evidence="12" type="ORF">OWO01_01365</name>
</gene>
<dbReference type="PROSITE" id="PS00723">
    <property type="entry name" value="POLYPRENYL_SYNTHASE_1"/>
    <property type="match status" value="1"/>
</dbReference>
<evidence type="ECO:0000256" key="10">
    <source>
        <dbReference type="ARBA" id="ARBA00070472"/>
    </source>
</evidence>
<evidence type="ECO:0000313" key="12">
    <source>
        <dbReference type="EMBL" id="MCZ0701859.1"/>
    </source>
</evidence>
<evidence type="ECO:0000256" key="8">
    <source>
        <dbReference type="ARBA" id="ARBA00065985"/>
    </source>
</evidence>
<dbReference type="CDD" id="cd00685">
    <property type="entry name" value="Trans_IPPS_HT"/>
    <property type="match status" value="1"/>
</dbReference>
<evidence type="ECO:0000256" key="6">
    <source>
        <dbReference type="ARBA" id="ARBA00050780"/>
    </source>
</evidence>
<dbReference type="PANTHER" id="PTHR12001:SF69">
    <property type="entry name" value="ALL TRANS-POLYPRENYL-DIPHOSPHATE SYNTHASE PDSS1"/>
    <property type="match status" value="1"/>
</dbReference>
<dbReference type="EMBL" id="JAPRAT010000002">
    <property type="protein sequence ID" value="MCZ0701859.1"/>
    <property type="molecule type" value="Genomic_DNA"/>
</dbReference>
<dbReference type="PROSITE" id="PS00444">
    <property type="entry name" value="POLYPRENYL_SYNTHASE_2"/>
    <property type="match status" value="1"/>
</dbReference>